<dbReference type="RefSeq" id="WP_183724820.1">
    <property type="nucleotide sequence ID" value="NZ_JACHBW010000008.1"/>
</dbReference>
<evidence type="ECO:0000313" key="1">
    <source>
        <dbReference type="EMBL" id="MBB6103313.1"/>
    </source>
</evidence>
<dbReference type="Proteomes" id="UP000571554">
    <property type="component" value="Unassembled WGS sequence"/>
</dbReference>
<evidence type="ECO:0000313" key="2">
    <source>
        <dbReference type="Proteomes" id="UP000571554"/>
    </source>
</evidence>
<name>A0A7W9TXQ1_9BURK</name>
<gene>
    <name evidence="1" type="ORF">F4827_003168</name>
</gene>
<protein>
    <submittedName>
        <fullName evidence="1">Uncharacterized protein</fullName>
    </submittedName>
</protein>
<sequence length="57" mass="6562">MSQRDGDIALKFQRVLRKGGVAFLSVKRHLRKAWQENKALAVDKRSRHGRDDTQTNA</sequence>
<reference evidence="1 2" key="1">
    <citation type="submission" date="2020-08" db="EMBL/GenBank/DDBJ databases">
        <title>Above-ground endophytic microbial communities from plants in different locations in the United States.</title>
        <authorList>
            <person name="Frank C."/>
        </authorList>
    </citation>
    <scope>NUCLEOTIDE SEQUENCE [LARGE SCALE GENOMIC DNA]</scope>
    <source>
        <strain evidence="1 2">WP4_2_2</strain>
    </source>
</reference>
<comment type="caution">
    <text evidence="1">The sequence shown here is derived from an EMBL/GenBank/DDBJ whole genome shotgun (WGS) entry which is preliminary data.</text>
</comment>
<accession>A0A7W9TXQ1</accession>
<organism evidence="1 2">
    <name type="scientific">Paraburkholderia bannensis</name>
    <dbReference type="NCBI Taxonomy" id="765414"/>
    <lineage>
        <taxon>Bacteria</taxon>
        <taxon>Pseudomonadati</taxon>
        <taxon>Pseudomonadota</taxon>
        <taxon>Betaproteobacteria</taxon>
        <taxon>Burkholderiales</taxon>
        <taxon>Burkholderiaceae</taxon>
        <taxon>Paraburkholderia</taxon>
    </lineage>
</organism>
<proteinExistence type="predicted"/>
<dbReference type="AlphaFoldDB" id="A0A7W9TXQ1"/>
<dbReference type="EMBL" id="JACHBW010000008">
    <property type="protein sequence ID" value="MBB6103313.1"/>
    <property type="molecule type" value="Genomic_DNA"/>
</dbReference>
<keyword evidence="2" id="KW-1185">Reference proteome</keyword>